<keyword evidence="2" id="KW-0808">Transferase</keyword>
<dbReference type="AlphaFoldDB" id="A0A1F6N056"/>
<dbReference type="InterPro" id="IPR041698">
    <property type="entry name" value="Methyltransf_25"/>
</dbReference>
<dbReference type="CDD" id="cd02440">
    <property type="entry name" value="AdoMet_MTases"/>
    <property type="match status" value="1"/>
</dbReference>
<dbReference type="GO" id="GO:0008168">
    <property type="term" value="F:methyltransferase activity"/>
    <property type="evidence" value="ECO:0007669"/>
    <property type="project" value="UniProtKB-KW"/>
</dbReference>
<dbReference type="PANTHER" id="PTHR13069:SF21">
    <property type="entry name" value="ALKYLATED DNA REPAIR PROTEIN ALKB HOMOLOG 8"/>
    <property type="match status" value="1"/>
</dbReference>
<protein>
    <recommendedName>
        <fullName evidence="3">Methyltransferase domain-containing protein</fullName>
    </recommendedName>
</protein>
<reference evidence="4 5" key="1">
    <citation type="journal article" date="2016" name="Nat. Commun.">
        <title>Thousands of microbial genomes shed light on interconnected biogeochemical processes in an aquifer system.</title>
        <authorList>
            <person name="Anantharaman K."/>
            <person name="Brown C.T."/>
            <person name="Hug L.A."/>
            <person name="Sharon I."/>
            <person name="Castelle C.J."/>
            <person name="Probst A.J."/>
            <person name="Thomas B.C."/>
            <person name="Singh A."/>
            <person name="Wilkins M.J."/>
            <person name="Karaoz U."/>
            <person name="Brodie E.L."/>
            <person name="Williams K.H."/>
            <person name="Hubbard S.S."/>
            <person name="Banfield J.F."/>
        </authorList>
    </citation>
    <scope>NUCLEOTIDE SEQUENCE [LARGE SCALE GENOMIC DNA]</scope>
</reference>
<dbReference type="PANTHER" id="PTHR13069">
    <property type="entry name" value="ALKYLATED DNA REPAIR PROTEIN ALKB HOMOLOG 8"/>
    <property type="match status" value="1"/>
</dbReference>
<feature type="domain" description="Methyltransferase" evidence="3">
    <location>
        <begin position="46"/>
        <end position="137"/>
    </location>
</feature>
<evidence type="ECO:0000313" key="5">
    <source>
        <dbReference type="Proteomes" id="UP000177040"/>
    </source>
</evidence>
<gene>
    <name evidence="4" type="ORF">A2983_01425</name>
</gene>
<proteinExistence type="predicted"/>
<sequence>MSDSTDLIKHNRVVYNRIAEHFSATREYNWADVIALVDYTKPSDTVLDLGCGNGRLYQMLAKKQVEYVGVDQSEELITLAKKKYPDAEFVVGEMSALNFSAEMFDDIFCIAAFNHIPGEDLQIQCLQEMRRVLKLGGHLFMTNWNLHSRSAQENIKKHCWKILPDIKNSIGIDIMVPWKNSEGQILGERYYHGFTIPELMNLFNAVGFKIEDQYYSKKGARVGIEEGGNIISIISKL</sequence>
<organism evidence="4 5">
    <name type="scientific">Candidatus Magasanikbacteria bacterium RIFCSPLOWO2_01_FULL_40_15</name>
    <dbReference type="NCBI Taxonomy" id="1798686"/>
    <lineage>
        <taxon>Bacteria</taxon>
        <taxon>Candidatus Magasanikiibacteriota</taxon>
    </lineage>
</organism>
<dbReference type="EMBL" id="MFQH01000024">
    <property type="protein sequence ID" value="OGH77346.1"/>
    <property type="molecule type" value="Genomic_DNA"/>
</dbReference>
<dbReference type="GO" id="GO:0032259">
    <property type="term" value="P:methylation"/>
    <property type="evidence" value="ECO:0007669"/>
    <property type="project" value="UniProtKB-KW"/>
</dbReference>
<dbReference type="InterPro" id="IPR029063">
    <property type="entry name" value="SAM-dependent_MTases_sf"/>
</dbReference>
<evidence type="ECO:0000259" key="3">
    <source>
        <dbReference type="Pfam" id="PF13649"/>
    </source>
</evidence>
<name>A0A1F6N056_9BACT</name>
<dbReference type="Proteomes" id="UP000177040">
    <property type="component" value="Unassembled WGS sequence"/>
</dbReference>
<comment type="caution">
    <text evidence="4">The sequence shown here is derived from an EMBL/GenBank/DDBJ whole genome shotgun (WGS) entry which is preliminary data.</text>
</comment>
<evidence type="ECO:0000256" key="1">
    <source>
        <dbReference type="ARBA" id="ARBA00022603"/>
    </source>
</evidence>
<keyword evidence="1" id="KW-0489">Methyltransferase</keyword>
<evidence type="ECO:0000256" key="2">
    <source>
        <dbReference type="ARBA" id="ARBA00022679"/>
    </source>
</evidence>
<evidence type="ECO:0000313" key="4">
    <source>
        <dbReference type="EMBL" id="OGH77346.1"/>
    </source>
</evidence>
<dbReference type="SUPFAM" id="SSF53335">
    <property type="entry name" value="S-adenosyl-L-methionine-dependent methyltransferases"/>
    <property type="match status" value="1"/>
</dbReference>
<dbReference type="Gene3D" id="3.40.50.150">
    <property type="entry name" value="Vaccinia Virus protein VP39"/>
    <property type="match status" value="1"/>
</dbReference>
<dbReference type="InterPro" id="IPR051422">
    <property type="entry name" value="AlkB_tRNA_MeTrf/Diox"/>
</dbReference>
<accession>A0A1F6N056</accession>
<dbReference type="Pfam" id="PF13649">
    <property type="entry name" value="Methyltransf_25"/>
    <property type="match status" value="1"/>
</dbReference>